<comment type="caution">
    <text evidence="3">The sequence shown here is derived from an EMBL/GenBank/DDBJ whole genome shotgun (WGS) entry which is preliminary data.</text>
</comment>
<feature type="compositionally biased region" description="Low complexity" evidence="2">
    <location>
        <begin position="111"/>
        <end position="124"/>
    </location>
</feature>
<keyword evidence="1" id="KW-0175">Coiled coil</keyword>
<sequence length="824" mass="95039">MSQTSSSKRQLRSHITKTYKNNGKLDSAIAQDSYAVKPTKAQPYDIENSKTKKLKTIQKNKDITSTSLPDTTTYMEDVINTHDTSIINNPTTENSQARLSHDKNDNQQTQNKSENSTSKTSSPENQTLRSTPKLATDEMIELLDLEILQENPLEYKHYELFIPRDSFPKENKTFEILNFIKNAFVNEKDFFEIHTTKHFTYKIFILRFIKEETKNKYKNELHPVIQKPLYDYTNENVHILIQKKLEDISNRSIRLVDIPHKLDFNLIIAHLANITGVSIPFVRPFTSFVLSFVSPSFFPFPFLPFPFTLHFPSLFFLFSASLTLFVKEILSVSFSPLVQFPTLSIWMCGNNDASYGLLGRGILVQFFSFLDWDFSGSGFWSPGYISSNLFGCRYDITPKQKPTSKKSPQQANRKRPMRPPLKQLLVRFEKESAIKYLYENEHWTLVIGNSLIRILHPDIAHEISAQRTSYRYLIRGLPLNTDIRDMIPILKAIKGRTCTFNATSRNSISKTAFVYTNKDNYTKEPNKIQKAVLQNHNIFIVAQDYKGDSCTIYRTKLENNQDINNKYRHIISPERKTKPIPPITTSLNQNGKRSIVPTNSNNYPNVNANARTLKQQPSIQPHLNAMHEKQLTEANDKIAKLENALNALSTKYKMLEQQIKMIYIQHNTQNTSIDNLKQNFSKITKQVDDYQTTQLTINNKLDFIIEKISKNSPTPSHHSTYSHKTPYKHIAKKQYNDDSLYLTNLSKYQEIVPEMDIDYNQHQQEETETHYSTSSQLDYKSGYGPTNPKSDTDTDNHTIDAVVHPSELPIDSNHSGIFGLPSFF</sequence>
<proteinExistence type="predicted"/>
<dbReference type="EMBL" id="BEXD01000331">
    <property type="protein sequence ID" value="GBB86531.1"/>
    <property type="molecule type" value="Genomic_DNA"/>
</dbReference>
<evidence type="ECO:0000256" key="1">
    <source>
        <dbReference type="SAM" id="Coils"/>
    </source>
</evidence>
<feature type="region of interest" description="Disordered" evidence="2">
    <location>
        <begin position="83"/>
        <end position="133"/>
    </location>
</feature>
<accession>A0A2Z6QP52</accession>
<dbReference type="AlphaFoldDB" id="A0A2Z6QP52"/>
<feature type="coiled-coil region" evidence="1">
    <location>
        <begin position="624"/>
        <end position="693"/>
    </location>
</feature>
<evidence type="ECO:0000256" key="2">
    <source>
        <dbReference type="SAM" id="MobiDB-lite"/>
    </source>
</evidence>
<dbReference type="Proteomes" id="UP000247702">
    <property type="component" value="Unassembled WGS sequence"/>
</dbReference>
<evidence type="ECO:0000313" key="3">
    <source>
        <dbReference type="EMBL" id="GBB86531.1"/>
    </source>
</evidence>
<protein>
    <submittedName>
        <fullName evidence="3">Uncharacterized protein</fullName>
    </submittedName>
</protein>
<feature type="compositionally biased region" description="Polar residues" evidence="2">
    <location>
        <begin position="83"/>
        <end position="98"/>
    </location>
</feature>
<organism evidence="3 4">
    <name type="scientific">Rhizophagus clarus</name>
    <dbReference type="NCBI Taxonomy" id="94130"/>
    <lineage>
        <taxon>Eukaryota</taxon>
        <taxon>Fungi</taxon>
        <taxon>Fungi incertae sedis</taxon>
        <taxon>Mucoromycota</taxon>
        <taxon>Glomeromycotina</taxon>
        <taxon>Glomeromycetes</taxon>
        <taxon>Glomerales</taxon>
        <taxon>Glomeraceae</taxon>
        <taxon>Rhizophagus</taxon>
    </lineage>
</organism>
<keyword evidence="4" id="KW-1185">Reference proteome</keyword>
<name>A0A2Z6QP52_9GLOM</name>
<feature type="compositionally biased region" description="Polar residues" evidence="2">
    <location>
        <begin position="583"/>
        <end position="598"/>
    </location>
</feature>
<feature type="region of interest" description="Disordered" evidence="2">
    <location>
        <begin position="763"/>
        <end position="797"/>
    </location>
</feature>
<gene>
    <name evidence="3" type="ORF">RclHR1_12960002</name>
</gene>
<evidence type="ECO:0000313" key="4">
    <source>
        <dbReference type="Proteomes" id="UP000247702"/>
    </source>
</evidence>
<dbReference type="Gene3D" id="1.20.5.340">
    <property type="match status" value="1"/>
</dbReference>
<feature type="region of interest" description="Disordered" evidence="2">
    <location>
        <begin position="576"/>
        <end position="603"/>
    </location>
</feature>
<reference evidence="3 4" key="1">
    <citation type="submission" date="2017-11" db="EMBL/GenBank/DDBJ databases">
        <title>The genome of Rhizophagus clarus HR1 reveals common genetic basis of auxotrophy among arbuscular mycorrhizal fungi.</title>
        <authorList>
            <person name="Kobayashi Y."/>
        </authorList>
    </citation>
    <scope>NUCLEOTIDE SEQUENCE [LARGE SCALE GENOMIC DNA]</scope>
    <source>
        <strain evidence="3 4">HR1</strain>
    </source>
</reference>